<proteinExistence type="inferred from homology"/>
<dbReference type="AlphaFoldDB" id="A0A2T5U759"/>
<evidence type="ECO:0000256" key="5">
    <source>
        <dbReference type="ARBA" id="ARBA00023004"/>
    </source>
</evidence>
<keyword evidence="5" id="KW-0408">Iron</keyword>
<sequence>MTTLRTEIVKDAIASRVLNDKTSLLAGHLAKDIRALLEARGVLIFPEIHFTEAEQIAFTRTLGMPASEGGDGKTTTKISLDAKQNPATAEFLKGSLYWHIDGTNSDVPILASLLSCVVPAPSGGNTGFCNTYAAYDALPAAKQAEYDPLRVVHAPWASLFYYRPEPSLDMLTAMQALGEKELPLVWTHASGRRSLILGCTARNVVGLDPKDSSALLVGLREWATRDEFSYSHAWKTGDLVMWDNTGTMHRAEPYDPACGRLMLRTKIEGDEPFA</sequence>
<gene>
    <name evidence="7" type="ORF">C8J25_10339</name>
</gene>
<evidence type="ECO:0000313" key="7">
    <source>
        <dbReference type="EMBL" id="PTW47324.1"/>
    </source>
</evidence>
<evidence type="ECO:0000256" key="3">
    <source>
        <dbReference type="ARBA" id="ARBA00022964"/>
    </source>
</evidence>
<dbReference type="PANTHER" id="PTHR43779">
    <property type="entry name" value="DIOXYGENASE RV0097-RELATED"/>
    <property type="match status" value="1"/>
</dbReference>
<dbReference type="InterPro" id="IPR042098">
    <property type="entry name" value="TauD-like_sf"/>
</dbReference>
<dbReference type="OrthoDB" id="7209371at2"/>
<dbReference type="RefSeq" id="WP_107953517.1">
    <property type="nucleotide sequence ID" value="NZ_QAYE01000003.1"/>
</dbReference>
<dbReference type="Proteomes" id="UP000244013">
    <property type="component" value="Unassembled WGS sequence"/>
</dbReference>
<evidence type="ECO:0000256" key="1">
    <source>
        <dbReference type="ARBA" id="ARBA00005896"/>
    </source>
</evidence>
<protein>
    <submittedName>
        <fullName evidence="7">Alpha-ketoglutarate-dependent taurine dioxygenase</fullName>
    </submittedName>
</protein>
<dbReference type="GO" id="GO:0016706">
    <property type="term" value="F:2-oxoglutarate-dependent dioxygenase activity"/>
    <property type="evidence" value="ECO:0007669"/>
    <property type="project" value="UniProtKB-ARBA"/>
</dbReference>
<dbReference type="Gene3D" id="3.60.130.10">
    <property type="entry name" value="Clavaminate synthase-like"/>
    <property type="match status" value="1"/>
</dbReference>
<dbReference type="PANTHER" id="PTHR43779:SF3">
    <property type="entry name" value="(3R)-3-[(CARBOXYMETHYL)AMINO]FATTY ACID OXYGENASE_DECARBOXYLASE"/>
    <property type="match status" value="1"/>
</dbReference>
<name>A0A2T5U759_9SPHN</name>
<dbReference type="SUPFAM" id="SSF51197">
    <property type="entry name" value="Clavaminate synthase-like"/>
    <property type="match status" value="1"/>
</dbReference>
<feature type="domain" description="TauD/TfdA-like" evidence="6">
    <location>
        <begin position="18"/>
        <end position="265"/>
    </location>
</feature>
<dbReference type="GO" id="GO:0046872">
    <property type="term" value="F:metal ion binding"/>
    <property type="evidence" value="ECO:0007669"/>
    <property type="project" value="UniProtKB-KW"/>
</dbReference>
<comment type="similarity">
    <text evidence="1">Belongs to the TfdA dioxygenase family.</text>
</comment>
<dbReference type="InterPro" id="IPR003819">
    <property type="entry name" value="TauD/TfdA-like"/>
</dbReference>
<evidence type="ECO:0000313" key="8">
    <source>
        <dbReference type="Proteomes" id="UP000244013"/>
    </source>
</evidence>
<dbReference type="GeneID" id="91005406"/>
<evidence type="ECO:0000259" key="6">
    <source>
        <dbReference type="Pfam" id="PF02668"/>
    </source>
</evidence>
<reference evidence="7 8" key="1">
    <citation type="submission" date="2018-04" db="EMBL/GenBank/DDBJ databases">
        <title>Genomic Encyclopedia of Type Strains, Phase III (KMG-III): the genomes of soil and plant-associated and newly described type strains.</title>
        <authorList>
            <person name="Whitman W."/>
        </authorList>
    </citation>
    <scope>NUCLEOTIDE SEQUENCE [LARGE SCALE GENOMIC DNA]</scope>
    <source>
        <strain evidence="7 8">MA-olki</strain>
    </source>
</reference>
<organism evidence="7 8">
    <name type="scientific">Sphingomonas faeni</name>
    <dbReference type="NCBI Taxonomy" id="185950"/>
    <lineage>
        <taxon>Bacteria</taxon>
        <taxon>Pseudomonadati</taxon>
        <taxon>Pseudomonadota</taxon>
        <taxon>Alphaproteobacteria</taxon>
        <taxon>Sphingomonadales</taxon>
        <taxon>Sphingomonadaceae</taxon>
        <taxon>Sphingomonas</taxon>
    </lineage>
</organism>
<dbReference type="EMBL" id="QAYE01000003">
    <property type="protein sequence ID" value="PTW47324.1"/>
    <property type="molecule type" value="Genomic_DNA"/>
</dbReference>
<comment type="caution">
    <text evidence="7">The sequence shown here is derived from an EMBL/GenBank/DDBJ whole genome shotgun (WGS) entry which is preliminary data.</text>
</comment>
<dbReference type="InterPro" id="IPR051178">
    <property type="entry name" value="TfdA_dioxygenase"/>
</dbReference>
<evidence type="ECO:0000256" key="2">
    <source>
        <dbReference type="ARBA" id="ARBA00022723"/>
    </source>
</evidence>
<keyword evidence="3 7" id="KW-0223">Dioxygenase</keyword>
<keyword evidence="4" id="KW-0560">Oxidoreductase</keyword>
<evidence type="ECO:0000256" key="4">
    <source>
        <dbReference type="ARBA" id="ARBA00023002"/>
    </source>
</evidence>
<dbReference type="Pfam" id="PF02668">
    <property type="entry name" value="TauD"/>
    <property type="match status" value="1"/>
</dbReference>
<accession>A0A2T5U759</accession>
<keyword evidence="2" id="KW-0479">Metal-binding</keyword>